<protein>
    <submittedName>
        <fullName evidence="11">Tetratricopeptide repeat protein</fullName>
    </submittedName>
</protein>
<organism evidence="11 12">
    <name type="scientific">Candidatus Chloroploca mongolica</name>
    <dbReference type="NCBI Taxonomy" id="2528176"/>
    <lineage>
        <taxon>Bacteria</taxon>
        <taxon>Bacillati</taxon>
        <taxon>Chloroflexota</taxon>
        <taxon>Chloroflexia</taxon>
        <taxon>Chloroflexales</taxon>
        <taxon>Chloroflexineae</taxon>
        <taxon>Oscillochloridaceae</taxon>
        <taxon>Candidatus Chloroploca</taxon>
    </lineage>
</organism>
<comment type="subcellular location">
    <subcellularLocation>
        <location evidence="1">Cytoplasm</location>
        <location evidence="1">Cytoskeleton</location>
    </subcellularLocation>
</comment>
<comment type="similarity">
    <text evidence="2">Belongs to the kinesin light chain family.</text>
</comment>
<dbReference type="Pfam" id="PF13374">
    <property type="entry name" value="TPR_10"/>
    <property type="match status" value="2"/>
</dbReference>
<feature type="repeat" description="TPR" evidence="10">
    <location>
        <begin position="16"/>
        <end position="49"/>
    </location>
</feature>
<evidence type="ECO:0000256" key="5">
    <source>
        <dbReference type="ARBA" id="ARBA00022737"/>
    </source>
</evidence>
<keyword evidence="4" id="KW-0493">Microtubule</keyword>
<dbReference type="PROSITE" id="PS50005">
    <property type="entry name" value="TPR"/>
    <property type="match status" value="2"/>
</dbReference>
<dbReference type="InterPro" id="IPR019734">
    <property type="entry name" value="TPR_rpt"/>
</dbReference>
<evidence type="ECO:0000256" key="7">
    <source>
        <dbReference type="ARBA" id="ARBA00023054"/>
    </source>
</evidence>
<keyword evidence="9" id="KW-0206">Cytoskeleton</keyword>
<dbReference type="PANTHER" id="PTHR45783:SF3">
    <property type="entry name" value="KINESIN LIGHT CHAIN"/>
    <property type="match status" value="1"/>
</dbReference>
<keyword evidence="12" id="KW-1185">Reference proteome</keyword>
<dbReference type="InterPro" id="IPR002151">
    <property type="entry name" value="Kinesin_light"/>
</dbReference>
<keyword evidence="3" id="KW-0963">Cytoplasm</keyword>
<dbReference type="SMART" id="SM00028">
    <property type="entry name" value="TPR"/>
    <property type="match status" value="3"/>
</dbReference>
<evidence type="ECO:0000256" key="6">
    <source>
        <dbReference type="ARBA" id="ARBA00022803"/>
    </source>
</evidence>
<dbReference type="EMBL" id="SIJK02000109">
    <property type="protein sequence ID" value="MBP1468882.1"/>
    <property type="molecule type" value="Genomic_DNA"/>
</dbReference>
<keyword evidence="5" id="KW-0677">Repeat</keyword>
<evidence type="ECO:0000256" key="8">
    <source>
        <dbReference type="ARBA" id="ARBA00023175"/>
    </source>
</evidence>
<keyword evidence="7" id="KW-0175">Coiled coil</keyword>
<name>A0ABS4DHG6_9CHLR</name>
<evidence type="ECO:0000313" key="12">
    <source>
        <dbReference type="Proteomes" id="UP001193081"/>
    </source>
</evidence>
<dbReference type="PANTHER" id="PTHR45783">
    <property type="entry name" value="KINESIN LIGHT CHAIN"/>
    <property type="match status" value="1"/>
</dbReference>
<comment type="caution">
    <text evidence="11">The sequence shown here is derived from an EMBL/GenBank/DDBJ whole genome shotgun (WGS) entry which is preliminary data.</text>
</comment>
<dbReference type="SUPFAM" id="SSF48452">
    <property type="entry name" value="TPR-like"/>
    <property type="match status" value="1"/>
</dbReference>
<evidence type="ECO:0000256" key="4">
    <source>
        <dbReference type="ARBA" id="ARBA00022701"/>
    </source>
</evidence>
<sequence>LAIRERVLGPEHPDTATSLDSLAVLYHAQGQYDAARPLLERALAIRERVLGPEHPDTATSLDSLAVLYHAQGQYDAARPLLERALAIRERVLGPDHPDTATSLNNLALNYYDQNDVQTAERLMGRALAIREARLGPDHPDTQRSRRSLAAIQERLRGTAALPPSDVTALLGAIAAVATGDDAPRQEVTAALAHLEQQGLRLREPVERIWAGEREREALVAGLDEQDTALIERVLALLEHGA</sequence>
<gene>
    <name evidence="11" type="ORF">EYB53_024445</name>
</gene>
<evidence type="ECO:0000256" key="1">
    <source>
        <dbReference type="ARBA" id="ARBA00004245"/>
    </source>
</evidence>
<dbReference type="RefSeq" id="WP_135482086.1">
    <property type="nucleotide sequence ID" value="NZ_SIJK02000109.1"/>
</dbReference>
<evidence type="ECO:0000256" key="9">
    <source>
        <dbReference type="ARBA" id="ARBA00023212"/>
    </source>
</evidence>
<reference evidence="11 12" key="1">
    <citation type="submission" date="2021-03" db="EMBL/GenBank/DDBJ databases">
        <authorList>
            <person name="Grouzdev D.S."/>
        </authorList>
    </citation>
    <scope>NUCLEOTIDE SEQUENCE [LARGE SCALE GENOMIC DNA]</scope>
    <source>
        <strain evidence="11 12">M50-1</strain>
    </source>
</reference>
<dbReference type="Gene3D" id="1.25.40.10">
    <property type="entry name" value="Tetratricopeptide repeat domain"/>
    <property type="match status" value="1"/>
</dbReference>
<evidence type="ECO:0000256" key="10">
    <source>
        <dbReference type="PROSITE-ProRule" id="PRU00339"/>
    </source>
</evidence>
<keyword evidence="8" id="KW-0505">Motor protein</keyword>
<evidence type="ECO:0000313" key="11">
    <source>
        <dbReference type="EMBL" id="MBP1468882.1"/>
    </source>
</evidence>
<accession>A0ABS4DHG6</accession>
<keyword evidence="6 10" id="KW-0802">TPR repeat</keyword>
<evidence type="ECO:0000256" key="3">
    <source>
        <dbReference type="ARBA" id="ARBA00022490"/>
    </source>
</evidence>
<dbReference type="PRINTS" id="PR00381">
    <property type="entry name" value="KINESINLIGHT"/>
</dbReference>
<dbReference type="Pfam" id="PF13424">
    <property type="entry name" value="TPR_12"/>
    <property type="match status" value="1"/>
</dbReference>
<dbReference type="InterPro" id="IPR011990">
    <property type="entry name" value="TPR-like_helical_dom_sf"/>
</dbReference>
<feature type="repeat" description="TPR" evidence="10">
    <location>
        <begin position="58"/>
        <end position="91"/>
    </location>
</feature>
<proteinExistence type="inferred from homology"/>
<evidence type="ECO:0000256" key="2">
    <source>
        <dbReference type="ARBA" id="ARBA00009622"/>
    </source>
</evidence>
<feature type="non-terminal residue" evidence="11">
    <location>
        <position position="1"/>
    </location>
</feature>
<dbReference type="Proteomes" id="UP001193081">
    <property type="component" value="Unassembled WGS sequence"/>
</dbReference>